<dbReference type="AlphaFoldDB" id="A0AAV4GKC4"/>
<comment type="caution">
    <text evidence="1">The sequence shown here is derived from an EMBL/GenBank/DDBJ whole genome shotgun (WGS) entry which is preliminary data.</text>
</comment>
<accession>A0AAV4GKC4</accession>
<dbReference type="Proteomes" id="UP000762676">
    <property type="component" value="Unassembled WGS sequence"/>
</dbReference>
<protein>
    <submittedName>
        <fullName evidence="1">Uncharacterized protein</fullName>
    </submittedName>
</protein>
<reference evidence="1 2" key="1">
    <citation type="journal article" date="2021" name="Elife">
        <title>Chloroplast acquisition without the gene transfer in kleptoplastic sea slugs, Plakobranchus ocellatus.</title>
        <authorList>
            <person name="Maeda T."/>
            <person name="Takahashi S."/>
            <person name="Yoshida T."/>
            <person name="Shimamura S."/>
            <person name="Takaki Y."/>
            <person name="Nagai Y."/>
            <person name="Toyoda A."/>
            <person name="Suzuki Y."/>
            <person name="Arimoto A."/>
            <person name="Ishii H."/>
            <person name="Satoh N."/>
            <person name="Nishiyama T."/>
            <person name="Hasebe M."/>
            <person name="Maruyama T."/>
            <person name="Minagawa J."/>
            <person name="Obokata J."/>
            <person name="Shigenobu S."/>
        </authorList>
    </citation>
    <scope>NUCLEOTIDE SEQUENCE [LARGE SCALE GENOMIC DNA]</scope>
</reference>
<evidence type="ECO:0000313" key="1">
    <source>
        <dbReference type="EMBL" id="GFR86212.1"/>
    </source>
</evidence>
<gene>
    <name evidence="1" type="ORF">ElyMa_000714700</name>
</gene>
<proteinExistence type="predicted"/>
<sequence>MPMTCLIEPATAHTVLAQGQQGLTIWTHITVAGVQSHCAGKKKACQQYERQISGIINIDTAAPEVRFTSHRMDTHRQIACTTGVTALLKIEFYGGCL</sequence>
<keyword evidence="2" id="KW-1185">Reference proteome</keyword>
<dbReference type="EMBL" id="BMAT01001471">
    <property type="protein sequence ID" value="GFR86212.1"/>
    <property type="molecule type" value="Genomic_DNA"/>
</dbReference>
<name>A0AAV4GKC4_9GAST</name>
<organism evidence="1 2">
    <name type="scientific">Elysia marginata</name>
    <dbReference type="NCBI Taxonomy" id="1093978"/>
    <lineage>
        <taxon>Eukaryota</taxon>
        <taxon>Metazoa</taxon>
        <taxon>Spiralia</taxon>
        <taxon>Lophotrochozoa</taxon>
        <taxon>Mollusca</taxon>
        <taxon>Gastropoda</taxon>
        <taxon>Heterobranchia</taxon>
        <taxon>Euthyneura</taxon>
        <taxon>Panpulmonata</taxon>
        <taxon>Sacoglossa</taxon>
        <taxon>Placobranchoidea</taxon>
        <taxon>Plakobranchidae</taxon>
        <taxon>Elysia</taxon>
    </lineage>
</organism>
<evidence type="ECO:0000313" key="2">
    <source>
        <dbReference type="Proteomes" id="UP000762676"/>
    </source>
</evidence>